<evidence type="ECO:0000256" key="7">
    <source>
        <dbReference type="ARBA" id="ARBA00022968"/>
    </source>
</evidence>
<dbReference type="KEGG" id="spu:590183"/>
<evidence type="ECO:0000256" key="9">
    <source>
        <dbReference type="ARBA" id="ARBA00023136"/>
    </source>
</evidence>
<dbReference type="AlphaFoldDB" id="A0A7M7N3M1"/>
<dbReference type="InterPro" id="IPR001375">
    <property type="entry name" value="Peptidase_S9_cat"/>
</dbReference>
<evidence type="ECO:0000256" key="11">
    <source>
        <dbReference type="ARBA" id="ARBA00037847"/>
    </source>
</evidence>
<keyword evidence="10" id="KW-0325">Glycoprotein</keyword>
<proteinExistence type="predicted"/>
<feature type="domain" description="Dipeptidylpeptidase IV N-terminal" evidence="15">
    <location>
        <begin position="156"/>
        <end position="522"/>
    </location>
</feature>
<evidence type="ECO:0000256" key="1">
    <source>
        <dbReference type="ARBA" id="ARBA00004606"/>
    </source>
</evidence>
<dbReference type="InterPro" id="IPR029058">
    <property type="entry name" value="AB_hydrolase_fold"/>
</dbReference>
<dbReference type="SUPFAM" id="SSF53474">
    <property type="entry name" value="alpha/beta-Hydrolases"/>
    <property type="match status" value="1"/>
</dbReference>
<keyword evidence="6" id="KW-0720">Serine protease</keyword>
<evidence type="ECO:0000313" key="17">
    <source>
        <dbReference type="Proteomes" id="UP000007110"/>
    </source>
</evidence>
<keyword evidence="17" id="KW-1185">Reference proteome</keyword>
<keyword evidence="4 13" id="KW-0812">Transmembrane</keyword>
<feature type="compositionally biased region" description="Low complexity" evidence="12">
    <location>
        <begin position="14"/>
        <end position="24"/>
    </location>
</feature>
<accession>A0A7M7N3M1</accession>
<comment type="subcellular location">
    <subcellularLocation>
        <location evidence="11">Endomembrane system</location>
        <topology evidence="11">Single-pass membrane protein</topology>
    </subcellularLocation>
    <subcellularLocation>
        <location evidence="1">Membrane</location>
        <topology evidence="1">Single-pass type II membrane protein</topology>
    </subcellularLocation>
</comment>
<dbReference type="RefSeq" id="XP_030830005.1">
    <property type="nucleotide sequence ID" value="XM_030974145.1"/>
</dbReference>
<protein>
    <submittedName>
        <fullName evidence="16">Uncharacterized protein</fullName>
    </submittedName>
</protein>
<dbReference type="OrthoDB" id="16520at2759"/>
<dbReference type="GO" id="GO:0008236">
    <property type="term" value="F:serine-type peptidase activity"/>
    <property type="evidence" value="ECO:0007669"/>
    <property type="project" value="UniProtKB-KW"/>
</dbReference>
<evidence type="ECO:0000256" key="5">
    <source>
        <dbReference type="ARBA" id="ARBA00022801"/>
    </source>
</evidence>
<sequence length="811" mass="91572">MLSGTVGSAGGSGRSPSKGGKKVSLPPNQQGDKLGGPTMIELEELVGGTAEKRNWRGIIISLLVILLICALIVVAIIIASPGTELKIYTRYTFEDIFDPQYQPSYFDAVWLTEDEYVLRNSTNNIVAVDIAANESTLLISNRTMDDEAIVRVWVHPNKEYILLSSDEKPIFRSSFEAVYKIYDVAKKSVIKTLLPPNVTDGAVVPLRYAAWVPNSAGLVFVYKNNLYYQNAVNNDPVAVTTDGVEEEIFNGVPDWVYEEEILGVDSAMYWNKDGSRLVFGQFNDSLVPKSWYPCYENKVYSELKFINYPKPGFPNPTIKLYVMSVEDVPNLVRLQPPQQFQDQEYYYRSVVWKDSYQVAVTWWNRPQNVSVTTICQVDTGICDLNYEQETPNGWIVQRGDIIFAEDGLSYFTILPEKEGPKGSFYHIARVTAESGQQGLVTFLTRGIWEVTEIVGFNHERSLLFYLSTEHGAINRTLYSLNFETKEKTCITCDMVEGCSYYSANFNDKSTRYILQCHGPDVPQTFLNSIDSVNYTVLVDNSGVKEALAEKDYVVKTFHTVKSADGNYDIQIELLIPRALDIARRHPLLVDVYGGPGSQQVDTKYHQGWYSYLSSKHHVIIARIDGRGSGYKGQKMLYEINKRLGTVEIEDQITATEYLLDNFRYLDWNKTAIWGWSYGGFAATLAATHGIYNCTMAVAPVTDWRFYDSVYTERYMGLPKATDNLQAYKNSNISAVASGLHKTKYLLVHGLADDNVHFQNSANLVKALVQEGVSHQVQYYTDQNHALADPMVQQDLYHILTDFLVHSFGLNC</sequence>
<evidence type="ECO:0000256" key="8">
    <source>
        <dbReference type="ARBA" id="ARBA00022989"/>
    </source>
</evidence>
<evidence type="ECO:0000256" key="12">
    <source>
        <dbReference type="SAM" id="MobiDB-lite"/>
    </source>
</evidence>
<dbReference type="GO" id="GO:0012505">
    <property type="term" value="C:endomembrane system"/>
    <property type="evidence" value="ECO:0007669"/>
    <property type="project" value="UniProtKB-SubCell"/>
</dbReference>
<keyword evidence="3" id="KW-0645">Protease</keyword>
<keyword evidence="9 13" id="KW-0472">Membrane</keyword>
<dbReference type="GO" id="GO:0004177">
    <property type="term" value="F:aminopeptidase activity"/>
    <property type="evidence" value="ECO:0007669"/>
    <property type="project" value="UniProtKB-KW"/>
</dbReference>
<feature type="domain" description="Peptidase S9 prolyl oligopeptidase catalytic" evidence="14">
    <location>
        <begin position="608"/>
        <end position="808"/>
    </location>
</feature>
<dbReference type="SUPFAM" id="SSF82171">
    <property type="entry name" value="DPP6 N-terminal domain-like"/>
    <property type="match status" value="1"/>
</dbReference>
<evidence type="ECO:0000259" key="14">
    <source>
        <dbReference type="Pfam" id="PF00326"/>
    </source>
</evidence>
<keyword evidence="5" id="KW-0378">Hydrolase</keyword>
<keyword evidence="8 13" id="KW-1133">Transmembrane helix</keyword>
<reference evidence="17" key="1">
    <citation type="submission" date="2015-02" db="EMBL/GenBank/DDBJ databases">
        <title>Genome sequencing for Strongylocentrotus purpuratus.</title>
        <authorList>
            <person name="Murali S."/>
            <person name="Liu Y."/>
            <person name="Vee V."/>
            <person name="English A."/>
            <person name="Wang M."/>
            <person name="Skinner E."/>
            <person name="Han Y."/>
            <person name="Muzny D.M."/>
            <person name="Worley K.C."/>
            <person name="Gibbs R.A."/>
        </authorList>
    </citation>
    <scope>NUCLEOTIDE SEQUENCE</scope>
</reference>
<organism evidence="16 17">
    <name type="scientific">Strongylocentrotus purpuratus</name>
    <name type="common">Purple sea urchin</name>
    <dbReference type="NCBI Taxonomy" id="7668"/>
    <lineage>
        <taxon>Eukaryota</taxon>
        <taxon>Metazoa</taxon>
        <taxon>Echinodermata</taxon>
        <taxon>Eleutherozoa</taxon>
        <taxon>Echinozoa</taxon>
        <taxon>Echinoidea</taxon>
        <taxon>Euechinoidea</taxon>
        <taxon>Echinacea</taxon>
        <taxon>Camarodonta</taxon>
        <taxon>Echinidea</taxon>
        <taxon>Strongylocentrotidae</taxon>
        <taxon>Strongylocentrotus</taxon>
    </lineage>
</organism>
<keyword evidence="7" id="KW-0735">Signal-anchor</keyword>
<dbReference type="Pfam" id="PF00930">
    <property type="entry name" value="DPPIV_N"/>
    <property type="match status" value="1"/>
</dbReference>
<dbReference type="Gene3D" id="3.40.50.1820">
    <property type="entry name" value="alpha/beta hydrolase"/>
    <property type="match status" value="1"/>
</dbReference>
<name>A0A7M7N3M1_STRPU</name>
<feature type="region of interest" description="Disordered" evidence="12">
    <location>
        <begin position="1"/>
        <end position="36"/>
    </location>
</feature>
<dbReference type="InParanoid" id="A0A7M7N3M1"/>
<evidence type="ECO:0000313" key="16">
    <source>
        <dbReference type="EnsemblMetazoa" id="XP_030830005"/>
    </source>
</evidence>
<dbReference type="OMA" id="IWDSENH"/>
<dbReference type="InterPro" id="IPR002469">
    <property type="entry name" value="Peptidase_S9B_N"/>
</dbReference>
<dbReference type="PANTHER" id="PTHR11731:SF200">
    <property type="entry name" value="DIPEPTIDYL PEPTIDASE 10, ISOFORM B"/>
    <property type="match status" value="1"/>
</dbReference>
<dbReference type="PANTHER" id="PTHR11731">
    <property type="entry name" value="PROTEASE FAMILY S9B,C DIPEPTIDYL-PEPTIDASE IV-RELATED"/>
    <property type="match status" value="1"/>
</dbReference>
<dbReference type="Gene3D" id="2.140.10.30">
    <property type="entry name" value="Dipeptidylpeptidase IV, N-terminal domain"/>
    <property type="match status" value="1"/>
</dbReference>
<dbReference type="GO" id="GO:0006508">
    <property type="term" value="P:proteolysis"/>
    <property type="evidence" value="ECO:0007669"/>
    <property type="project" value="UniProtKB-KW"/>
</dbReference>
<evidence type="ECO:0000259" key="15">
    <source>
        <dbReference type="Pfam" id="PF00930"/>
    </source>
</evidence>
<dbReference type="Pfam" id="PF00326">
    <property type="entry name" value="Peptidase_S9"/>
    <property type="match status" value="1"/>
</dbReference>
<feature type="transmembrane region" description="Helical" evidence="13">
    <location>
        <begin position="58"/>
        <end position="79"/>
    </location>
</feature>
<dbReference type="GeneID" id="590183"/>
<dbReference type="Proteomes" id="UP000007110">
    <property type="component" value="Unassembled WGS sequence"/>
</dbReference>
<evidence type="ECO:0000256" key="10">
    <source>
        <dbReference type="ARBA" id="ARBA00023180"/>
    </source>
</evidence>
<dbReference type="EnsemblMetazoa" id="XM_030974145">
    <property type="protein sequence ID" value="XP_030830005"/>
    <property type="gene ID" value="LOC590183"/>
</dbReference>
<reference evidence="16" key="2">
    <citation type="submission" date="2021-01" db="UniProtKB">
        <authorList>
            <consortium name="EnsemblMetazoa"/>
        </authorList>
    </citation>
    <scope>IDENTIFICATION</scope>
</reference>
<dbReference type="InterPro" id="IPR050278">
    <property type="entry name" value="Serine_Prot_S9B/DPPIV"/>
</dbReference>
<keyword evidence="2" id="KW-0031">Aminopeptidase</keyword>
<evidence type="ECO:0000256" key="2">
    <source>
        <dbReference type="ARBA" id="ARBA00022438"/>
    </source>
</evidence>
<evidence type="ECO:0000256" key="4">
    <source>
        <dbReference type="ARBA" id="ARBA00022692"/>
    </source>
</evidence>
<dbReference type="FunCoup" id="A0A7M7N3M1">
    <property type="interactions" value="47"/>
</dbReference>
<evidence type="ECO:0000256" key="6">
    <source>
        <dbReference type="ARBA" id="ARBA00022825"/>
    </source>
</evidence>
<dbReference type="GO" id="GO:0005886">
    <property type="term" value="C:plasma membrane"/>
    <property type="evidence" value="ECO:0000318"/>
    <property type="project" value="GO_Central"/>
</dbReference>
<evidence type="ECO:0000256" key="3">
    <source>
        <dbReference type="ARBA" id="ARBA00022670"/>
    </source>
</evidence>
<evidence type="ECO:0000256" key="13">
    <source>
        <dbReference type="SAM" id="Phobius"/>
    </source>
</evidence>
<dbReference type="FunFam" id="3.40.50.1820:FF:000003">
    <property type="entry name" value="Dipeptidyl peptidase 4"/>
    <property type="match status" value="1"/>
</dbReference>